<evidence type="ECO:0000313" key="12">
    <source>
        <dbReference type="Proteomes" id="UP000297861"/>
    </source>
</evidence>
<evidence type="ECO:0000256" key="1">
    <source>
        <dbReference type="ARBA" id="ARBA00004651"/>
    </source>
</evidence>
<gene>
    <name evidence="11" type="ORF">E2605_12835</name>
</gene>
<dbReference type="EMBL" id="SOML01000007">
    <property type="protein sequence ID" value="TFD95714.1"/>
    <property type="molecule type" value="Genomic_DNA"/>
</dbReference>
<dbReference type="PANTHER" id="PTHR43298">
    <property type="entry name" value="MULTIDRUG RESISTANCE PROTEIN NORM-RELATED"/>
    <property type="match status" value="1"/>
</dbReference>
<keyword evidence="2" id="KW-0813">Transport</keyword>
<dbReference type="CDD" id="cd13138">
    <property type="entry name" value="MATE_yoeA_like"/>
    <property type="match status" value="1"/>
</dbReference>
<feature type="transmembrane region" description="Helical" evidence="10">
    <location>
        <begin position="318"/>
        <end position="335"/>
    </location>
</feature>
<dbReference type="PANTHER" id="PTHR43298:SF2">
    <property type="entry name" value="FMN_FAD EXPORTER YEEO-RELATED"/>
    <property type="match status" value="1"/>
</dbReference>
<evidence type="ECO:0000256" key="7">
    <source>
        <dbReference type="ARBA" id="ARBA00023065"/>
    </source>
</evidence>
<feature type="transmembrane region" description="Helical" evidence="10">
    <location>
        <begin position="135"/>
        <end position="156"/>
    </location>
</feature>
<comment type="subcellular location">
    <subcellularLocation>
        <location evidence="1">Cell membrane</location>
        <topology evidence="1">Multi-pass membrane protein</topology>
    </subcellularLocation>
</comment>
<name>A0A4Y8L0M8_9BACT</name>
<dbReference type="OrthoDB" id="9776324at2"/>
<feature type="transmembrane region" description="Helical" evidence="10">
    <location>
        <begin position="195"/>
        <end position="214"/>
    </location>
</feature>
<dbReference type="NCBIfam" id="TIGR00797">
    <property type="entry name" value="matE"/>
    <property type="match status" value="1"/>
</dbReference>
<evidence type="ECO:0000256" key="4">
    <source>
        <dbReference type="ARBA" id="ARBA00022475"/>
    </source>
</evidence>
<feature type="transmembrane region" description="Helical" evidence="10">
    <location>
        <begin position="58"/>
        <end position="81"/>
    </location>
</feature>
<evidence type="ECO:0000256" key="3">
    <source>
        <dbReference type="ARBA" id="ARBA00022449"/>
    </source>
</evidence>
<dbReference type="InterPro" id="IPR050222">
    <property type="entry name" value="MATE_MdtK"/>
</dbReference>
<sequence>MAMMRMTEGNISRQLVTYSIPLILGNLFQLTYNTVDSIIVGRFIGKDALAAVGTTGPIVNIIILGISGICIGASVLMSEFFGAKNYKMLKKEMATTSVFGLLFSLALSLLGIITARPLLALLSVPDEIMNMSTTYLQITYLGVPFTYFYNSIAAALKSIGDSKTPLKFLAFAAILNAVLDIIFIGIFKFGIVCSATTTVIAEAVSALLCIFYVYKRIPILQLQRREFRIDKPLLKKTLSYGSITALQQSCQPIGKLLIQGAVNPLGVDMIATFNAVNRIDDFAFTPQQSISHGITTFAAQNRGAQKYDRILNGFKNGMILEFVYWSLICVCILILKEPIMNLFVTGDNSSIITLGTEYLGLMAFFYLFPAFTNGVQGFFRGMGNMSLTLIGTAIQTGLRVIFTYILSPSMGINGIAYSCAIGWSAMLLFAIPFYWRYRKKLITLESEMQNPA</sequence>
<comment type="caution">
    <text evidence="11">The sequence shown here is derived from an EMBL/GenBank/DDBJ whole genome shotgun (WGS) entry which is preliminary data.</text>
</comment>
<evidence type="ECO:0000256" key="5">
    <source>
        <dbReference type="ARBA" id="ARBA00022692"/>
    </source>
</evidence>
<dbReference type="GO" id="GO:0006811">
    <property type="term" value="P:monoatomic ion transport"/>
    <property type="evidence" value="ECO:0007669"/>
    <property type="project" value="UniProtKB-KW"/>
</dbReference>
<keyword evidence="3" id="KW-0050">Antiport</keyword>
<evidence type="ECO:0000256" key="8">
    <source>
        <dbReference type="ARBA" id="ARBA00023136"/>
    </source>
</evidence>
<organism evidence="11 12">
    <name type="scientific">Dysgonomonas capnocytophagoides</name>
    <dbReference type="NCBI Taxonomy" id="45254"/>
    <lineage>
        <taxon>Bacteria</taxon>
        <taxon>Pseudomonadati</taxon>
        <taxon>Bacteroidota</taxon>
        <taxon>Bacteroidia</taxon>
        <taxon>Bacteroidales</taxon>
        <taxon>Dysgonomonadaceae</taxon>
        <taxon>Dysgonomonas</taxon>
    </lineage>
</organism>
<feature type="transmembrane region" description="Helical" evidence="10">
    <location>
        <begin position="93"/>
        <end position="115"/>
    </location>
</feature>
<keyword evidence="12" id="KW-1185">Reference proteome</keyword>
<feature type="transmembrane region" description="Helical" evidence="10">
    <location>
        <begin position="412"/>
        <end position="435"/>
    </location>
</feature>
<feature type="transmembrane region" description="Helical" evidence="10">
    <location>
        <begin position="168"/>
        <end position="189"/>
    </location>
</feature>
<reference evidence="11 12" key="1">
    <citation type="submission" date="2019-03" db="EMBL/GenBank/DDBJ databases">
        <title>San Antonio Military Medical Center submission to MRSN (WRAIR), pending publication.</title>
        <authorList>
            <person name="Blyth D.M."/>
            <person name="Mccarthy S.L."/>
            <person name="Schall S.E."/>
            <person name="Stam J.A."/>
            <person name="Ong A.C."/>
            <person name="Mcgann P.T."/>
        </authorList>
    </citation>
    <scope>NUCLEOTIDE SEQUENCE [LARGE SCALE GENOMIC DNA]</scope>
    <source>
        <strain evidence="11 12">MRSN571793</strain>
    </source>
</reference>
<dbReference type="GO" id="GO:0042910">
    <property type="term" value="F:xenobiotic transmembrane transporter activity"/>
    <property type="evidence" value="ECO:0007669"/>
    <property type="project" value="InterPro"/>
</dbReference>
<evidence type="ECO:0000313" key="11">
    <source>
        <dbReference type="EMBL" id="TFD95714.1"/>
    </source>
</evidence>
<protein>
    <recommendedName>
        <fullName evidence="9">Multidrug-efflux transporter</fullName>
    </recommendedName>
</protein>
<keyword evidence="6 10" id="KW-1133">Transmembrane helix</keyword>
<keyword evidence="4" id="KW-1003">Cell membrane</keyword>
<evidence type="ECO:0000256" key="10">
    <source>
        <dbReference type="SAM" id="Phobius"/>
    </source>
</evidence>
<dbReference type="InterPro" id="IPR048279">
    <property type="entry name" value="MdtK-like"/>
</dbReference>
<dbReference type="GO" id="GO:0005886">
    <property type="term" value="C:plasma membrane"/>
    <property type="evidence" value="ECO:0007669"/>
    <property type="project" value="UniProtKB-SubCell"/>
</dbReference>
<evidence type="ECO:0000256" key="2">
    <source>
        <dbReference type="ARBA" id="ARBA00022448"/>
    </source>
</evidence>
<keyword evidence="5 10" id="KW-0812">Transmembrane</keyword>
<dbReference type="GO" id="GO:0015297">
    <property type="term" value="F:antiporter activity"/>
    <property type="evidence" value="ECO:0007669"/>
    <property type="project" value="UniProtKB-KW"/>
</dbReference>
<feature type="transmembrane region" description="Helical" evidence="10">
    <location>
        <begin position="355"/>
        <end position="375"/>
    </location>
</feature>
<feature type="transmembrane region" description="Helical" evidence="10">
    <location>
        <begin position="387"/>
        <end position="406"/>
    </location>
</feature>
<dbReference type="AlphaFoldDB" id="A0A4Y8L0M8"/>
<keyword evidence="8 10" id="KW-0472">Membrane</keyword>
<evidence type="ECO:0000256" key="9">
    <source>
        <dbReference type="ARBA" id="ARBA00031636"/>
    </source>
</evidence>
<proteinExistence type="predicted"/>
<evidence type="ECO:0000256" key="6">
    <source>
        <dbReference type="ARBA" id="ARBA00022989"/>
    </source>
</evidence>
<dbReference type="PIRSF" id="PIRSF006603">
    <property type="entry name" value="DinF"/>
    <property type="match status" value="1"/>
</dbReference>
<dbReference type="RefSeq" id="WP_035331901.1">
    <property type="nucleotide sequence ID" value="NZ_JAWZLG010000074.1"/>
</dbReference>
<dbReference type="InterPro" id="IPR002528">
    <property type="entry name" value="MATE_fam"/>
</dbReference>
<dbReference type="Pfam" id="PF01554">
    <property type="entry name" value="MatE"/>
    <property type="match status" value="2"/>
</dbReference>
<dbReference type="Proteomes" id="UP000297861">
    <property type="component" value="Unassembled WGS sequence"/>
</dbReference>
<keyword evidence="7" id="KW-0406">Ion transport</keyword>
<accession>A0A4Y8L0M8</accession>